<gene>
    <name evidence="1" type="ORF">POVCU1_004460</name>
</gene>
<reference evidence="2" key="1">
    <citation type="submission" date="2016-05" db="EMBL/GenBank/DDBJ databases">
        <authorList>
            <person name="Naeem Raeece"/>
        </authorList>
    </citation>
    <scope>NUCLEOTIDE SEQUENCE [LARGE SCALE GENOMIC DNA]</scope>
</reference>
<dbReference type="EMBL" id="FLQV01000089">
    <property type="protein sequence ID" value="SBS81062.1"/>
    <property type="molecule type" value="Genomic_DNA"/>
</dbReference>
<evidence type="ECO:0000313" key="2">
    <source>
        <dbReference type="Proteomes" id="UP000078546"/>
    </source>
</evidence>
<accession>A0A1A8VQH2</accession>
<organism evidence="1 2">
    <name type="scientific">Plasmodium ovale curtisi</name>
    <dbReference type="NCBI Taxonomy" id="864141"/>
    <lineage>
        <taxon>Eukaryota</taxon>
        <taxon>Sar</taxon>
        <taxon>Alveolata</taxon>
        <taxon>Apicomplexa</taxon>
        <taxon>Aconoidasida</taxon>
        <taxon>Haemosporida</taxon>
        <taxon>Plasmodiidae</taxon>
        <taxon>Plasmodium</taxon>
        <taxon>Plasmodium (Plasmodium)</taxon>
    </lineage>
</organism>
<protein>
    <submittedName>
        <fullName evidence="1">Uncharacterized protein</fullName>
    </submittedName>
</protein>
<proteinExistence type="predicted"/>
<sequence>MCALKKALPEHNGQQYFYGKFYLPDHMTNHHISDFGCILSVDILVVRIPIAAKPYDFTTAKGHKIMEQWYTCVGNTFFPYANTTHSDEPTKKKKKRKKKKLLFKNSFVKK</sequence>
<name>A0A1A8VQH2_PLAOA</name>
<dbReference type="AlphaFoldDB" id="A0A1A8VQH2"/>
<evidence type="ECO:0000313" key="1">
    <source>
        <dbReference type="EMBL" id="SBS81062.1"/>
    </source>
</evidence>
<dbReference type="Proteomes" id="UP000078546">
    <property type="component" value="Unassembled WGS sequence"/>
</dbReference>